<dbReference type="GO" id="GO:0004594">
    <property type="term" value="F:pantothenate kinase activity"/>
    <property type="evidence" value="ECO:0007669"/>
    <property type="project" value="UniProtKB-UniRule"/>
</dbReference>
<dbReference type="PANTHER" id="PTHR34265:SF1">
    <property type="entry name" value="TYPE III PANTOTHENATE KINASE"/>
    <property type="match status" value="1"/>
</dbReference>
<dbReference type="GO" id="GO:0005524">
    <property type="term" value="F:ATP binding"/>
    <property type="evidence" value="ECO:0007669"/>
    <property type="project" value="UniProtKB-UniRule"/>
</dbReference>
<comment type="catalytic activity">
    <reaction evidence="1 16">
        <text>(R)-pantothenate + ATP = (R)-4'-phosphopantothenate + ADP + H(+)</text>
        <dbReference type="Rhea" id="RHEA:16373"/>
        <dbReference type="ChEBI" id="CHEBI:10986"/>
        <dbReference type="ChEBI" id="CHEBI:15378"/>
        <dbReference type="ChEBI" id="CHEBI:29032"/>
        <dbReference type="ChEBI" id="CHEBI:30616"/>
        <dbReference type="ChEBI" id="CHEBI:456216"/>
        <dbReference type="EC" id="2.7.1.33"/>
    </reaction>
</comment>
<dbReference type="HAMAP" id="MF_01274">
    <property type="entry name" value="Pantothen_kinase_3"/>
    <property type="match status" value="1"/>
</dbReference>
<feature type="binding site" evidence="16">
    <location>
        <begin position="107"/>
        <end position="110"/>
    </location>
    <ligand>
        <name>substrate</name>
    </ligand>
</feature>
<comment type="function">
    <text evidence="16">Catalyzes the phosphorylation of pantothenate (Pan), the first step in CoA biosynthesis.</text>
</comment>
<dbReference type="AlphaFoldDB" id="A0A1G9FIJ6"/>
<dbReference type="InterPro" id="IPR004619">
    <property type="entry name" value="Type_III_PanK"/>
</dbReference>
<keyword evidence="16" id="KW-0479">Metal-binding</keyword>
<keyword evidence="7 16" id="KW-0963">Cytoplasm</keyword>
<name>A0A1G9FIJ6_9FIRM</name>
<evidence type="ECO:0000313" key="18">
    <source>
        <dbReference type="Proteomes" id="UP000198718"/>
    </source>
</evidence>
<dbReference type="NCBIfam" id="NF009855">
    <property type="entry name" value="PRK13321.1"/>
    <property type="match status" value="1"/>
</dbReference>
<dbReference type="CDD" id="cd24015">
    <property type="entry name" value="ASKHA_NBD_PanK-III"/>
    <property type="match status" value="1"/>
</dbReference>
<dbReference type="NCBIfam" id="NF009847">
    <property type="entry name" value="PRK13318.1-5"/>
    <property type="match status" value="1"/>
</dbReference>
<keyword evidence="9 16" id="KW-0547">Nucleotide-binding</keyword>
<dbReference type="STRING" id="393762.SAMN05660472_02200"/>
<comment type="subunit">
    <text evidence="5 16">Homodimer.</text>
</comment>
<evidence type="ECO:0000256" key="6">
    <source>
        <dbReference type="ARBA" id="ARBA00012102"/>
    </source>
</evidence>
<reference evidence="17 18" key="1">
    <citation type="submission" date="2016-10" db="EMBL/GenBank/DDBJ databases">
        <authorList>
            <person name="de Groot N.N."/>
        </authorList>
    </citation>
    <scope>NUCLEOTIDE SEQUENCE [LARGE SCALE GENOMIC DNA]</scope>
    <source>
        <strain evidence="17 18">DSM 18346</strain>
    </source>
</reference>
<evidence type="ECO:0000256" key="11">
    <source>
        <dbReference type="ARBA" id="ARBA00022840"/>
    </source>
</evidence>
<organism evidence="17 18">
    <name type="scientific">Natronincola ferrireducens</name>
    <dbReference type="NCBI Taxonomy" id="393762"/>
    <lineage>
        <taxon>Bacteria</taxon>
        <taxon>Bacillati</taxon>
        <taxon>Bacillota</taxon>
        <taxon>Clostridia</taxon>
        <taxon>Peptostreptococcales</taxon>
        <taxon>Natronincolaceae</taxon>
        <taxon>Natronincola</taxon>
    </lineage>
</organism>
<comment type="pathway">
    <text evidence="4 16">Cofactor biosynthesis; coenzyme A biosynthesis; CoA from (R)-pantothenate: step 1/5.</text>
</comment>
<dbReference type="Gene3D" id="3.30.420.40">
    <property type="match status" value="2"/>
</dbReference>
<evidence type="ECO:0000256" key="16">
    <source>
        <dbReference type="HAMAP-Rule" id="MF_01274"/>
    </source>
</evidence>
<dbReference type="GO" id="GO:0015937">
    <property type="term" value="P:coenzyme A biosynthetic process"/>
    <property type="evidence" value="ECO:0007669"/>
    <property type="project" value="UniProtKB-UniRule"/>
</dbReference>
<proteinExistence type="inferred from homology"/>
<comment type="subcellular location">
    <subcellularLocation>
        <location evidence="3 16">Cytoplasm</location>
    </subcellularLocation>
</comment>
<feature type="binding site" evidence="16">
    <location>
        <position position="184"/>
    </location>
    <ligand>
        <name>substrate</name>
    </ligand>
</feature>
<feature type="binding site" evidence="16">
    <location>
        <position position="132"/>
    </location>
    <ligand>
        <name>ATP</name>
        <dbReference type="ChEBI" id="CHEBI:30616"/>
    </ligand>
</feature>
<evidence type="ECO:0000256" key="13">
    <source>
        <dbReference type="ARBA" id="ARBA00022993"/>
    </source>
</evidence>
<dbReference type="GO" id="GO:0005737">
    <property type="term" value="C:cytoplasm"/>
    <property type="evidence" value="ECO:0007669"/>
    <property type="project" value="UniProtKB-SubCell"/>
</dbReference>
<evidence type="ECO:0000256" key="3">
    <source>
        <dbReference type="ARBA" id="ARBA00004496"/>
    </source>
</evidence>
<dbReference type="GO" id="GO:0046872">
    <property type="term" value="F:metal ion binding"/>
    <property type="evidence" value="ECO:0007669"/>
    <property type="project" value="UniProtKB-KW"/>
</dbReference>
<feature type="active site" description="Proton acceptor" evidence="16">
    <location>
        <position position="109"/>
    </location>
</feature>
<evidence type="ECO:0000313" key="17">
    <source>
        <dbReference type="EMBL" id="SDK87993.1"/>
    </source>
</evidence>
<feature type="binding site" evidence="16">
    <location>
        <position position="129"/>
    </location>
    <ligand>
        <name>K(+)</name>
        <dbReference type="ChEBI" id="CHEBI:29103"/>
    </ligand>
</feature>
<dbReference type="Proteomes" id="UP000198718">
    <property type="component" value="Unassembled WGS sequence"/>
</dbReference>
<sequence length="271" mass="30065">MILVFDVGNTNIVLGLYKDNDLIESWRIATDKDKSSDEYGILIHQLFQYSGRNLEDVEDVIMSSVVPNIMYSLEHSIRKVFNIEPLVVGPGVKTGMDIKYDNPKQVGADRIVNAVSAFEKYGGPLIIVDFGTATTFCAISPKGEYLGGTIAPGIKISSDALFQRAAKLPRVELVKPGKVICKNTVNSMQAGIIYGYVGLVEYIIKKMTRELKQQDVKVIATGGLSTLIASETKHIHIVDKTLTLDGLKIIYTRNKEERKEKIATEIELREI</sequence>
<evidence type="ECO:0000256" key="12">
    <source>
        <dbReference type="ARBA" id="ARBA00022958"/>
    </source>
</evidence>
<accession>A0A1G9FIJ6</accession>
<evidence type="ECO:0000256" key="2">
    <source>
        <dbReference type="ARBA" id="ARBA00001958"/>
    </source>
</evidence>
<evidence type="ECO:0000256" key="5">
    <source>
        <dbReference type="ARBA" id="ARBA00011738"/>
    </source>
</evidence>
<evidence type="ECO:0000256" key="4">
    <source>
        <dbReference type="ARBA" id="ARBA00005225"/>
    </source>
</evidence>
<keyword evidence="11 16" id="KW-0067">ATP-binding</keyword>
<evidence type="ECO:0000256" key="7">
    <source>
        <dbReference type="ARBA" id="ARBA00022490"/>
    </source>
</evidence>
<dbReference type="EC" id="2.7.1.33" evidence="6 16"/>
<comment type="similarity">
    <text evidence="14 16">Belongs to the type III pantothenate kinase family.</text>
</comment>
<dbReference type="OrthoDB" id="9804707at2"/>
<dbReference type="NCBIfam" id="TIGR00671">
    <property type="entry name" value="baf"/>
    <property type="match status" value="1"/>
</dbReference>
<evidence type="ECO:0000256" key="10">
    <source>
        <dbReference type="ARBA" id="ARBA00022777"/>
    </source>
</evidence>
<dbReference type="PANTHER" id="PTHR34265">
    <property type="entry name" value="TYPE III PANTOTHENATE KINASE"/>
    <property type="match status" value="1"/>
</dbReference>
<keyword evidence="13 16" id="KW-0173">Coenzyme A biosynthesis</keyword>
<dbReference type="SUPFAM" id="SSF53067">
    <property type="entry name" value="Actin-like ATPase domain"/>
    <property type="match status" value="2"/>
</dbReference>
<dbReference type="InterPro" id="IPR043129">
    <property type="entry name" value="ATPase_NBD"/>
</dbReference>
<dbReference type="NCBIfam" id="NF009848">
    <property type="entry name" value="PRK13318.1-6"/>
    <property type="match status" value="1"/>
</dbReference>
<keyword evidence="10 16" id="KW-0418">Kinase</keyword>
<keyword evidence="18" id="KW-1185">Reference proteome</keyword>
<evidence type="ECO:0000256" key="14">
    <source>
        <dbReference type="ARBA" id="ARBA00038036"/>
    </source>
</evidence>
<evidence type="ECO:0000256" key="1">
    <source>
        <dbReference type="ARBA" id="ARBA00001206"/>
    </source>
</evidence>
<evidence type="ECO:0000256" key="9">
    <source>
        <dbReference type="ARBA" id="ARBA00022741"/>
    </source>
</evidence>
<comment type="cofactor">
    <cofactor evidence="16">
        <name>NH4(+)</name>
        <dbReference type="ChEBI" id="CHEBI:28938"/>
    </cofactor>
    <cofactor evidence="16">
        <name>K(+)</name>
        <dbReference type="ChEBI" id="CHEBI:29103"/>
    </cofactor>
    <text evidence="16">A monovalent cation. Ammonium or potassium.</text>
</comment>
<dbReference type="Pfam" id="PF03309">
    <property type="entry name" value="Pan_kinase"/>
    <property type="match status" value="1"/>
</dbReference>
<dbReference type="UniPathway" id="UPA00241">
    <property type="reaction ID" value="UER00352"/>
</dbReference>
<gene>
    <name evidence="16" type="primary">coaX</name>
    <name evidence="17" type="ORF">SAMN05660472_02200</name>
</gene>
<protein>
    <recommendedName>
        <fullName evidence="15 16">Type III pantothenate kinase</fullName>
        <ecNumber evidence="6 16">2.7.1.33</ecNumber>
    </recommendedName>
    <alternativeName>
        <fullName evidence="16">PanK-III</fullName>
    </alternativeName>
    <alternativeName>
        <fullName evidence="16">Pantothenic acid kinase</fullName>
    </alternativeName>
</protein>
<evidence type="ECO:0000256" key="15">
    <source>
        <dbReference type="ARBA" id="ARBA00040883"/>
    </source>
</evidence>
<evidence type="ECO:0000256" key="8">
    <source>
        <dbReference type="ARBA" id="ARBA00022679"/>
    </source>
</evidence>
<feature type="binding site" evidence="16">
    <location>
        <begin position="6"/>
        <end position="13"/>
    </location>
    <ligand>
        <name>ATP</name>
        <dbReference type="ChEBI" id="CHEBI:30616"/>
    </ligand>
</feature>
<comment type="cofactor">
    <cofactor evidence="2">
        <name>K(+)</name>
        <dbReference type="ChEBI" id="CHEBI:29103"/>
    </cofactor>
</comment>
<feature type="binding site" evidence="16">
    <location>
        <position position="100"/>
    </location>
    <ligand>
        <name>substrate</name>
    </ligand>
</feature>
<keyword evidence="12 16" id="KW-0630">Potassium</keyword>
<dbReference type="EMBL" id="FNFP01000004">
    <property type="protein sequence ID" value="SDK87993.1"/>
    <property type="molecule type" value="Genomic_DNA"/>
</dbReference>
<keyword evidence="8 16" id="KW-0808">Transferase</keyword>
<dbReference type="RefSeq" id="WP_090553738.1">
    <property type="nucleotide sequence ID" value="NZ_FNFP01000004.1"/>
</dbReference>